<proteinExistence type="predicted"/>
<accession>A0A926IL06</accession>
<dbReference type="Gene3D" id="2.40.50.140">
    <property type="entry name" value="Nucleic acid-binding proteins"/>
    <property type="match status" value="1"/>
</dbReference>
<evidence type="ECO:0000256" key="2">
    <source>
        <dbReference type="ARBA" id="ARBA00022692"/>
    </source>
</evidence>
<dbReference type="PANTHER" id="PTHR33507:SF3">
    <property type="entry name" value="INNER MEMBRANE PROTEIN YBBJ"/>
    <property type="match status" value="1"/>
</dbReference>
<dbReference type="AlphaFoldDB" id="A0A926IL06"/>
<feature type="transmembrane region" description="Helical" evidence="5">
    <location>
        <begin position="33"/>
        <end position="60"/>
    </location>
</feature>
<dbReference type="InterPro" id="IPR012340">
    <property type="entry name" value="NA-bd_OB-fold"/>
</dbReference>
<comment type="caution">
    <text evidence="7">The sequence shown here is derived from an EMBL/GenBank/DDBJ whole genome shotgun (WGS) entry which is preliminary data.</text>
</comment>
<dbReference type="InterPro" id="IPR052165">
    <property type="entry name" value="Membrane_assoc_protease"/>
</dbReference>
<keyword evidence="8" id="KW-1185">Reference proteome</keyword>
<reference evidence="7 8" key="1">
    <citation type="submission" date="2020-08" db="EMBL/GenBank/DDBJ databases">
        <title>Genome public.</title>
        <authorList>
            <person name="Liu C."/>
            <person name="Sun Q."/>
        </authorList>
    </citation>
    <scope>NUCLEOTIDE SEQUENCE [LARGE SCALE GENOMIC DNA]</scope>
    <source>
        <strain evidence="7 8">NSJ-26</strain>
    </source>
</reference>
<gene>
    <name evidence="7" type="ORF">H8689_00545</name>
</gene>
<name>A0A926IL06_9FIRM</name>
<evidence type="ECO:0000256" key="4">
    <source>
        <dbReference type="ARBA" id="ARBA00023136"/>
    </source>
</evidence>
<evidence type="ECO:0000313" key="8">
    <source>
        <dbReference type="Proteomes" id="UP000601522"/>
    </source>
</evidence>
<evidence type="ECO:0000256" key="5">
    <source>
        <dbReference type="SAM" id="Phobius"/>
    </source>
</evidence>
<dbReference type="Proteomes" id="UP000601522">
    <property type="component" value="Unassembled WGS sequence"/>
</dbReference>
<dbReference type="Pfam" id="PF01957">
    <property type="entry name" value="NfeD"/>
    <property type="match status" value="1"/>
</dbReference>
<keyword evidence="4 5" id="KW-0472">Membrane</keyword>
<evidence type="ECO:0000256" key="1">
    <source>
        <dbReference type="ARBA" id="ARBA00004141"/>
    </source>
</evidence>
<feature type="transmembrane region" description="Helical" evidence="5">
    <location>
        <begin position="7"/>
        <end position="27"/>
    </location>
</feature>
<keyword evidence="2 5" id="KW-0812">Transmembrane</keyword>
<comment type="subcellular location">
    <subcellularLocation>
        <location evidence="1">Membrane</location>
        <topology evidence="1">Multi-pass membrane protein</topology>
    </subcellularLocation>
</comment>
<dbReference type="GO" id="GO:0005886">
    <property type="term" value="C:plasma membrane"/>
    <property type="evidence" value="ECO:0007669"/>
    <property type="project" value="TreeGrafter"/>
</dbReference>
<dbReference type="RefSeq" id="WP_249322453.1">
    <property type="nucleotide sequence ID" value="NZ_JACRTK010000001.1"/>
</dbReference>
<dbReference type="InterPro" id="IPR002810">
    <property type="entry name" value="NfeD-like_C"/>
</dbReference>
<sequence length="148" mass="16399">MFWITVFILTFIIEIISLSLVSIWFSAGALVAIVLDIIGVLMTGQIVGFIVTSLLTFFIFRPVLIKHVKSPKVRTNMDRYIGKTGRVIKEIGPLSFGQVNINGQIWTGKSKDGVYIKEGTIIEVVDIEGVKLIVVESERGNVQCHGSF</sequence>
<feature type="domain" description="NfeD-like C-terminal" evidence="6">
    <location>
        <begin position="78"/>
        <end position="135"/>
    </location>
</feature>
<evidence type="ECO:0000259" key="6">
    <source>
        <dbReference type="Pfam" id="PF01957"/>
    </source>
</evidence>
<keyword evidence="3 5" id="KW-1133">Transmembrane helix</keyword>
<evidence type="ECO:0000256" key="3">
    <source>
        <dbReference type="ARBA" id="ARBA00022989"/>
    </source>
</evidence>
<evidence type="ECO:0000313" key="7">
    <source>
        <dbReference type="EMBL" id="MBC8589634.1"/>
    </source>
</evidence>
<protein>
    <submittedName>
        <fullName evidence="7">NfeD family protein</fullName>
    </submittedName>
</protein>
<dbReference type="EMBL" id="JACRTK010000001">
    <property type="protein sequence ID" value="MBC8589634.1"/>
    <property type="molecule type" value="Genomic_DNA"/>
</dbReference>
<dbReference type="SUPFAM" id="SSF141322">
    <property type="entry name" value="NfeD domain-like"/>
    <property type="match status" value="1"/>
</dbReference>
<organism evidence="7 8">
    <name type="scientific">Wansuia hejianensis</name>
    <dbReference type="NCBI Taxonomy" id="2763667"/>
    <lineage>
        <taxon>Bacteria</taxon>
        <taxon>Bacillati</taxon>
        <taxon>Bacillota</taxon>
        <taxon>Clostridia</taxon>
        <taxon>Lachnospirales</taxon>
        <taxon>Lachnospiraceae</taxon>
        <taxon>Wansuia</taxon>
    </lineage>
</organism>
<dbReference type="PANTHER" id="PTHR33507">
    <property type="entry name" value="INNER MEMBRANE PROTEIN YBBJ"/>
    <property type="match status" value="1"/>
</dbReference>